<proteinExistence type="inferred from homology"/>
<dbReference type="SUPFAM" id="SSF57783">
    <property type="entry name" value="Zinc beta-ribbon"/>
    <property type="match status" value="1"/>
</dbReference>
<evidence type="ECO:0000313" key="9">
    <source>
        <dbReference type="Proteomes" id="UP000002489"/>
    </source>
</evidence>
<dbReference type="InterPro" id="IPR036915">
    <property type="entry name" value="Cyclin-like_sf"/>
</dbReference>
<dbReference type="InterPro" id="IPR013150">
    <property type="entry name" value="TFIIB_cyclin"/>
</dbReference>
<organism evidence="8 9">
    <name type="scientific">Fusarium oxysporum (strain Fo5176)</name>
    <name type="common">Fusarium vascular wilt</name>
    <dbReference type="NCBI Taxonomy" id="660025"/>
    <lineage>
        <taxon>Eukaryota</taxon>
        <taxon>Fungi</taxon>
        <taxon>Dikarya</taxon>
        <taxon>Ascomycota</taxon>
        <taxon>Pezizomycotina</taxon>
        <taxon>Sordariomycetes</taxon>
        <taxon>Hypocreomycetidae</taxon>
        <taxon>Hypocreales</taxon>
        <taxon>Nectriaceae</taxon>
        <taxon>Fusarium</taxon>
        <taxon>Fusarium oxysporum species complex</taxon>
    </lineage>
</organism>
<dbReference type="PANTHER" id="PTHR11618:SF13">
    <property type="entry name" value="TRANSCRIPTION INITIATION FACTOR IIB"/>
    <property type="match status" value="1"/>
</dbReference>
<evidence type="ECO:0000259" key="7">
    <source>
        <dbReference type="PROSITE" id="PS51134"/>
    </source>
</evidence>
<comment type="similarity">
    <text evidence="1">Belongs to the TFIIB family.</text>
</comment>
<name>A0A0D2X992_FUSOF</name>
<feature type="domain" description="TFIIB-type" evidence="7">
    <location>
        <begin position="18"/>
        <end position="51"/>
    </location>
</feature>
<keyword evidence="5" id="KW-0804">Transcription</keyword>
<keyword evidence="4" id="KW-0805">Transcription regulation</keyword>
<evidence type="ECO:0000256" key="1">
    <source>
        <dbReference type="ARBA" id="ARBA00010857"/>
    </source>
</evidence>
<dbReference type="FunFam" id="2.20.25.10:FF:000036">
    <property type="entry name" value="Transcription initiation factor IIB"/>
    <property type="match status" value="1"/>
</dbReference>
<dbReference type="FunFam" id="1.10.472.10:FF:000141">
    <property type="entry name" value="Transcription initiation factor IIB"/>
    <property type="match status" value="1"/>
</dbReference>
<dbReference type="Proteomes" id="UP000002489">
    <property type="component" value="Unassembled WGS sequence"/>
</dbReference>
<dbReference type="PRINTS" id="PR00685">
    <property type="entry name" value="TIFACTORIIB"/>
</dbReference>
<dbReference type="InterPro" id="IPR013137">
    <property type="entry name" value="Znf_TFIIB"/>
</dbReference>
<reference evidence="9" key="1">
    <citation type="journal article" date="2012" name="Mol. Plant Microbe Interact.">
        <title>A highly conserved effector in Fusarium oxysporum is required for full virulence on Arabidopsis.</title>
        <authorList>
            <person name="Thatcher L.F."/>
            <person name="Gardiner D.M."/>
            <person name="Kazan K."/>
            <person name="Manners J."/>
        </authorList>
    </citation>
    <scope>NUCLEOTIDE SEQUENCE [LARGE SCALE GENOMIC DNA]</scope>
    <source>
        <strain evidence="9">Fo5176</strain>
    </source>
</reference>
<dbReference type="InterPro" id="IPR013763">
    <property type="entry name" value="Cyclin-like_dom"/>
</dbReference>
<dbReference type="Gene3D" id="1.10.472.10">
    <property type="entry name" value="Cyclin-like"/>
    <property type="match status" value="2"/>
</dbReference>
<dbReference type="EnsemblFungi" id="FOXG_00452T0">
    <property type="protein sequence ID" value="FOXG_00452P0"/>
    <property type="gene ID" value="FOXG_00452"/>
</dbReference>
<dbReference type="GO" id="GO:0051123">
    <property type="term" value="P:RNA polymerase II preinitiation complex assembly"/>
    <property type="evidence" value="ECO:0007669"/>
    <property type="project" value="EnsemblFungi"/>
</dbReference>
<dbReference type="AlphaFoldDB" id="A0A0D2X992"/>
<dbReference type="GO" id="GO:0097550">
    <property type="term" value="C:transcription preinitiation complex"/>
    <property type="evidence" value="ECO:0007669"/>
    <property type="project" value="TreeGrafter"/>
</dbReference>
<evidence type="ECO:0000256" key="2">
    <source>
        <dbReference type="ARBA" id="ARBA00013932"/>
    </source>
</evidence>
<dbReference type="SUPFAM" id="SSF47954">
    <property type="entry name" value="Cyclin-like"/>
    <property type="match status" value="2"/>
</dbReference>
<accession>A0A0D2X992</accession>
<dbReference type="STRING" id="426428.A0A0D2X992"/>
<keyword evidence="3" id="KW-0677">Repeat</keyword>
<dbReference type="GO" id="GO:0005634">
    <property type="term" value="C:nucleus"/>
    <property type="evidence" value="ECO:0007669"/>
    <property type="project" value="TreeGrafter"/>
</dbReference>
<dbReference type="InterPro" id="IPR023486">
    <property type="entry name" value="TFIIB_CS"/>
</dbReference>
<dbReference type="SMART" id="SM00385">
    <property type="entry name" value="CYCLIN"/>
    <property type="match status" value="2"/>
</dbReference>
<dbReference type="Pfam" id="PF00382">
    <property type="entry name" value="TFIIB"/>
    <property type="match status" value="2"/>
</dbReference>
<gene>
    <name evidence="8" type="primary">28942766</name>
</gene>
<dbReference type="InterPro" id="IPR000812">
    <property type="entry name" value="TFIIB"/>
</dbReference>
<evidence type="ECO:0000256" key="6">
    <source>
        <dbReference type="ARBA" id="ARBA00031706"/>
    </source>
</evidence>
<dbReference type="Pfam" id="PF08271">
    <property type="entry name" value="Zn_Ribbon_TF"/>
    <property type="match status" value="1"/>
</dbReference>
<protein>
    <recommendedName>
        <fullName evidence="2">Transcription initiation factor IIB</fullName>
    </recommendedName>
    <alternativeName>
        <fullName evidence="6">General transcription factor TFIIB</fullName>
    </alternativeName>
</protein>
<dbReference type="GO" id="GO:0017025">
    <property type="term" value="F:TBP-class protein binding"/>
    <property type="evidence" value="ECO:0007669"/>
    <property type="project" value="InterPro"/>
</dbReference>
<evidence type="ECO:0000313" key="8">
    <source>
        <dbReference type="EnsemblFungi" id="FOXG_00452P0"/>
    </source>
</evidence>
<dbReference type="PANTHER" id="PTHR11618">
    <property type="entry name" value="TRANSCRIPTION INITIATION FACTOR IIB-RELATED"/>
    <property type="match status" value="1"/>
</dbReference>
<dbReference type="GO" id="GO:0016251">
    <property type="term" value="F:RNA polymerase II general transcription initiation factor activity"/>
    <property type="evidence" value="ECO:0007669"/>
    <property type="project" value="EnsemblFungi"/>
</dbReference>
<reference evidence="8" key="2">
    <citation type="submission" date="2025-08" db="UniProtKB">
        <authorList>
            <consortium name="EnsemblFungi"/>
        </authorList>
    </citation>
    <scope>IDENTIFICATION</scope>
    <source>
        <strain evidence="8">4287 / CBS 123668 / FGSC 9935 / NRRL 34936</strain>
    </source>
</reference>
<evidence type="ECO:0000256" key="4">
    <source>
        <dbReference type="ARBA" id="ARBA00023015"/>
    </source>
</evidence>
<dbReference type="Gene3D" id="2.20.25.10">
    <property type="match status" value="1"/>
</dbReference>
<sequence>MMPPNGSDAPAFEEDLSNILVCPECNISPPHLVEEFSSGDTVCEDCGMVVGSRIIDTRSEWRTFANDDQGGDDPSRVGGPQDEFVEGQQLATTVAFSETKAHKALSRTQNNTNQDKSQKGLMQAYKEIVSYCEAINMGTNVSNAAKHIFKLVDKHKFLKGKPQEAVIAGCIFIACRQNNVPRTFREIFNLTSVSKKEVGRVFKQLQSFLQKLQDQDGEATGLNTVTNYENTSVGAEDLCGRYVSQLGFTKQNKISKISRSLAERANNISALAGRSPLSVAAACIYMACQIVGESRSSLPIAKQAGVSDGTVKTAYKHLYAAREQLITKEWFEGGASMEKLTPATAA</sequence>
<evidence type="ECO:0000256" key="5">
    <source>
        <dbReference type="ARBA" id="ARBA00023163"/>
    </source>
</evidence>
<dbReference type="CDD" id="cd20551">
    <property type="entry name" value="CYCLIN_TFIIB_rpt1"/>
    <property type="match status" value="1"/>
</dbReference>
<dbReference type="PROSITE" id="PS00782">
    <property type="entry name" value="TFIIB"/>
    <property type="match status" value="2"/>
</dbReference>
<dbReference type="VEuPathDB" id="FungiDB:FOXG_00452"/>
<evidence type="ECO:0000256" key="3">
    <source>
        <dbReference type="ARBA" id="ARBA00022737"/>
    </source>
</evidence>
<dbReference type="PROSITE" id="PS51134">
    <property type="entry name" value="ZF_TFIIB"/>
    <property type="match status" value="1"/>
</dbReference>